<gene>
    <name evidence="6" type="ORF">HGO97_003940</name>
</gene>
<sequence>MNTIVTSREAILTESRKLVMEKGISAINMRTVAAACHVAVGSIYNYFPSKADLISAAVEDVWKDIFHMSGEPVEFQHFTDCLAWMFERIQKGCAKYPGFFTLHSVSFTADDKAQGRQMMDLYFGHMKQSLLHVLKHDSSVRKDAFHSSFTQEQFIDMTFTLTISMLLKNQKDCGPLLEMIGRCIY</sequence>
<dbReference type="PROSITE" id="PS50977">
    <property type="entry name" value="HTH_TETR_2"/>
    <property type="match status" value="1"/>
</dbReference>
<evidence type="ECO:0000256" key="4">
    <source>
        <dbReference type="PROSITE-ProRule" id="PRU00335"/>
    </source>
</evidence>
<evidence type="ECO:0000256" key="1">
    <source>
        <dbReference type="ARBA" id="ARBA00023015"/>
    </source>
</evidence>
<name>A0ABS6D0C0_9FIRM</name>
<evidence type="ECO:0000256" key="2">
    <source>
        <dbReference type="ARBA" id="ARBA00023125"/>
    </source>
</evidence>
<dbReference type="Pfam" id="PF00440">
    <property type="entry name" value="TetR_N"/>
    <property type="match status" value="1"/>
</dbReference>
<keyword evidence="7" id="KW-1185">Reference proteome</keyword>
<keyword evidence="1" id="KW-0805">Transcription regulation</keyword>
<keyword evidence="3" id="KW-0804">Transcription</keyword>
<keyword evidence="2 4" id="KW-0238">DNA-binding</keyword>
<evidence type="ECO:0000259" key="5">
    <source>
        <dbReference type="PROSITE" id="PS50977"/>
    </source>
</evidence>
<reference evidence="6 7" key="1">
    <citation type="submission" date="2021-06" db="EMBL/GenBank/DDBJ databases">
        <title>Faecalicatena sp. nov. isolated from porcine feces.</title>
        <authorList>
            <person name="Oh B.S."/>
            <person name="Lee J.H."/>
        </authorList>
    </citation>
    <scope>NUCLEOTIDE SEQUENCE [LARGE SCALE GENOMIC DNA]</scope>
    <source>
        <strain evidence="6 7">AGMB00832</strain>
    </source>
</reference>
<dbReference type="PANTHER" id="PTHR30055:SF234">
    <property type="entry name" value="HTH-TYPE TRANSCRIPTIONAL REGULATOR BETI"/>
    <property type="match status" value="1"/>
</dbReference>
<dbReference type="Proteomes" id="UP000723714">
    <property type="component" value="Unassembled WGS sequence"/>
</dbReference>
<dbReference type="InterPro" id="IPR001647">
    <property type="entry name" value="HTH_TetR"/>
</dbReference>
<feature type="DNA-binding region" description="H-T-H motif" evidence="4">
    <location>
        <begin position="28"/>
        <end position="47"/>
    </location>
</feature>
<evidence type="ECO:0000313" key="6">
    <source>
        <dbReference type="EMBL" id="MBU3874964.1"/>
    </source>
</evidence>
<dbReference type="PANTHER" id="PTHR30055">
    <property type="entry name" value="HTH-TYPE TRANSCRIPTIONAL REGULATOR RUTR"/>
    <property type="match status" value="1"/>
</dbReference>
<dbReference type="RefSeq" id="WP_216239647.1">
    <property type="nucleotide sequence ID" value="NZ_JABACJ020000002.1"/>
</dbReference>
<protein>
    <submittedName>
        <fullName evidence="6">TetR/AcrR family transcriptional regulator</fullName>
    </submittedName>
</protein>
<evidence type="ECO:0000256" key="3">
    <source>
        <dbReference type="ARBA" id="ARBA00023163"/>
    </source>
</evidence>
<proteinExistence type="predicted"/>
<comment type="caution">
    <text evidence="6">The sequence shown here is derived from an EMBL/GenBank/DDBJ whole genome shotgun (WGS) entry which is preliminary data.</text>
</comment>
<accession>A0ABS6D0C0</accession>
<organism evidence="6 7">
    <name type="scientific">Faecalicatena faecalis</name>
    <dbReference type="NCBI Taxonomy" id="2726362"/>
    <lineage>
        <taxon>Bacteria</taxon>
        <taxon>Bacillati</taxon>
        <taxon>Bacillota</taxon>
        <taxon>Clostridia</taxon>
        <taxon>Lachnospirales</taxon>
        <taxon>Lachnospiraceae</taxon>
        <taxon>Faecalicatena</taxon>
    </lineage>
</organism>
<dbReference type="InterPro" id="IPR050109">
    <property type="entry name" value="HTH-type_TetR-like_transc_reg"/>
</dbReference>
<evidence type="ECO:0000313" key="7">
    <source>
        <dbReference type="Proteomes" id="UP000723714"/>
    </source>
</evidence>
<dbReference type="EMBL" id="JABACJ020000002">
    <property type="protein sequence ID" value="MBU3874964.1"/>
    <property type="molecule type" value="Genomic_DNA"/>
</dbReference>
<feature type="domain" description="HTH tetR-type" evidence="5">
    <location>
        <begin position="5"/>
        <end position="65"/>
    </location>
</feature>